<evidence type="ECO:0000259" key="2">
    <source>
        <dbReference type="Pfam" id="PF01557"/>
    </source>
</evidence>
<keyword evidence="3" id="KW-0378">Hydrolase</keyword>
<gene>
    <name evidence="3" type="ORF">Dfulv_33580</name>
</gene>
<reference evidence="3" key="2">
    <citation type="submission" date="2022-09" db="EMBL/GenBank/DDBJ databases">
        <title>Biosynthetic gene clusters of Dactylosporangioum fulvum.</title>
        <authorList>
            <person name="Caradec T."/>
        </authorList>
    </citation>
    <scope>NUCLEOTIDE SEQUENCE</scope>
    <source>
        <strain evidence="3">NRRL B-16292</strain>
    </source>
</reference>
<dbReference type="InterPro" id="IPR036663">
    <property type="entry name" value="Fumarylacetoacetase_C_sf"/>
</dbReference>
<dbReference type="Gene3D" id="3.90.850.10">
    <property type="entry name" value="Fumarylacetoacetase-like, C-terminal domain"/>
    <property type="match status" value="1"/>
</dbReference>
<dbReference type="SUPFAM" id="SSF56529">
    <property type="entry name" value="FAH"/>
    <property type="match status" value="1"/>
</dbReference>
<dbReference type="InterPro" id="IPR050772">
    <property type="entry name" value="Hydratase-Decarb/MhpD_sf"/>
</dbReference>
<dbReference type="Proteomes" id="UP001059617">
    <property type="component" value="Chromosome"/>
</dbReference>
<evidence type="ECO:0000313" key="3">
    <source>
        <dbReference type="EMBL" id="UWP80072.1"/>
    </source>
</evidence>
<dbReference type="Pfam" id="PF01557">
    <property type="entry name" value="FAA_hydrolase"/>
    <property type="match status" value="1"/>
</dbReference>
<accession>A0ABY5VQL8</accession>
<dbReference type="PANTHER" id="PTHR30143">
    <property type="entry name" value="ACID HYDRATASE"/>
    <property type="match status" value="1"/>
</dbReference>
<sequence>MNLAEAAARLREATRTRVPIEPLTVTYPDLTVDDAWRIQAINIDLLRHDGRVINGYKVGLTSAAMQQQMGVDEPDFGVLLDHMLLPGVMVADEFVQPRIEAEIALVLGADLPADATAADVLAATAQVFPSIEIIDSRVANWKLSLVDTVADNASSGAYVLGPASPLTGLDLAAVEVTVTVNGEVVDRGLGAAALGHPADAAAWLARRLAGFGQTLTAGSVVMTGSLHASLPVTRGDRVAASFTDLGDVTLDVR</sequence>
<keyword evidence="4" id="KW-1185">Reference proteome</keyword>
<proteinExistence type="predicted"/>
<organism evidence="3 4">
    <name type="scientific">Dactylosporangium fulvum</name>
    <dbReference type="NCBI Taxonomy" id="53359"/>
    <lineage>
        <taxon>Bacteria</taxon>
        <taxon>Bacillati</taxon>
        <taxon>Actinomycetota</taxon>
        <taxon>Actinomycetes</taxon>
        <taxon>Micromonosporales</taxon>
        <taxon>Micromonosporaceae</taxon>
        <taxon>Dactylosporangium</taxon>
    </lineage>
</organism>
<keyword evidence="1" id="KW-0456">Lyase</keyword>
<feature type="domain" description="Fumarylacetoacetase-like C-terminal" evidence="2">
    <location>
        <begin position="92"/>
        <end position="252"/>
    </location>
</feature>
<protein>
    <submittedName>
        <fullName evidence="3">Fumarylacetoacetate hydrolase family protein</fullName>
    </submittedName>
</protein>
<name>A0ABY5VQL8_9ACTN</name>
<reference evidence="3" key="1">
    <citation type="submission" date="2021-04" db="EMBL/GenBank/DDBJ databases">
        <authorList>
            <person name="Hartkoorn R.C."/>
            <person name="Beaudoing E."/>
            <person name="Hot D."/>
        </authorList>
    </citation>
    <scope>NUCLEOTIDE SEQUENCE</scope>
    <source>
        <strain evidence="3">NRRL B-16292</strain>
    </source>
</reference>
<dbReference type="GO" id="GO:0016787">
    <property type="term" value="F:hydrolase activity"/>
    <property type="evidence" value="ECO:0007669"/>
    <property type="project" value="UniProtKB-KW"/>
</dbReference>
<evidence type="ECO:0000256" key="1">
    <source>
        <dbReference type="ARBA" id="ARBA00023239"/>
    </source>
</evidence>
<evidence type="ECO:0000313" key="4">
    <source>
        <dbReference type="Proteomes" id="UP001059617"/>
    </source>
</evidence>
<dbReference type="EMBL" id="CP073720">
    <property type="protein sequence ID" value="UWP80072.1"/>
    <property type="molecule type" value="Genomic_DNA"/>
</dbReference>
<dbReference type="RefSeq" id="WP_259857830.1">
    <property type="nucleotide sequence ID" value="NZ_BAAAST010000016.1"/>
</dbReference>
<dbReference type="InterPro" id="IPR011234">
    <property type="entry name" value="Fumarylacetoacetase-like_C"/>
</dbReference>
<dbReference type="PANTHER" id="PTHR30143:SF0">
    <property type="entry name" value="2-KETO-4-PENTENOATE HYDRATASE"/>
    <property type="match status" value="1"/>
</dbReference>